<keyword evidence="2" id="KW-1185">Reference proteome</keyword>
<comment type="caution">
    <text evidence="1">The sequence shown here is derived from an EMBL/GenBank/DDBJ whole genome shotgun (WGS) entry which is preliminary data.</text>
</comment>
<name>A0ABV2RK00_BRAJP</name>
<dbReference type="EMBL" id="JBEPTQ010000002">
    <property type="protein sequence ID" value="MET4717251.1"/>
    <property type="molecule type" value="Genomic_DNA"/>
</dbReference>
<dbReference type="Proteomes" id="UP001549291">
    <property type="component" value="Unassembled WGS sequence"/>
</dbReference>
<gene>
    <name evidence="1" type="ORF">ABIF63_001357</name>
</gene>
<reference evidence="1 2" key="1">
    <citation type="submission" date="2024-06" db="EMBL/GenBank/DDBJ databases">
        <title>Genomic Encyclopedia of Type Strains, Phase V (KMG-V): Genome sequencing to study the core and pangenomes of soil and plant-associated prokaryotes.</title>
        <authorList>
            <person name="Whitman W."/>
        </authorList>
    </citation>
    <scope>NUCLEOTIDE SEQUENCE [LARGE SCALE GENOMIC DNA]</scope>
    <source>
        <strain evidence="1 2">USDA 160</strain>
    </source>
</reference>
<evidence type="ECO:0000313" key="2">
    <source>
        <dbReference type="Proteomes" id="UP001549291"/>
    </source>
</evidence>
<sequence length="63" mass="7014">MSVVGQQLAAMLFMIGMKPLLNASRMRGRPCSRLRNTQKARPGHSISKLLHNQIVSRMEIGVP</sequence>
<organism evidence="1 2">
    <name type="scientific">Bradyrhizobium japonicum</name>
    <dbReference type="NCBI Taxonomy" id="375"/>
    <lineage>
        <taxon>Bacteria</taxon>
        <taxon>Pseudomonadati</taxon>
        <taxon>Pseudomonadota</taxon>
        <taxon>Alphaproteobacteria</taxon>
        <taxon>Hyphomicrobiales</taxon>
        <taxon>Nitrobacteraceae</taxon>
        <taxon>Bradyrhizobium</taxon>
    </lineage>
</organism>
<protein>
    <recommendedName>
        <fullName evidence="3">Transposase</fullName>
    </recommendedName>
</protein>
<proteinExistence type="predicted"/>
<evidence type="ECO:0000313" key="1">
    <source>
        <dbReference type="EMBL" id="MET4717251.1"/>
    </source>
</evidence>
<accession>A0ABV2RK00</accession>
<evidence type="ECO:0008006" key="3">
    <source>
        <dbReference type="Google" id="ProtNLM"/>
    </source>
</evidence>